<dbReference type="EMBL" id="AMGY01000004">
    <property type="protein sequence ID" value="EXJ85266.1"/>
    <property type="molecule type" value="Genomic_DNA"/>
</dbReference>
<evidence type="ECO:0000256" key="1">
    <source>
        <dbReference type="ARBA" id="ARBA00022737"/>
    </source>
</evidence>
<dbReference type="Pfam" id="PF24883">
    <property type="entry name" value="NPHP3_N"/>
    <property type="match status" value="1"/>
</dbReference>
<keyword evidence="1" id="KW-0677">Repeat</keyword>
<dbReference type="GeneID" id="19170051"/>
<gene>
    <name evidence="3" type="ORF">A1O3_05941</name>
</gene>
<dbReference type="InterPro" id="IPR027417">
    <property type="entry name" value="P-loop_NTPase"/>
</dbReference>
<dbReference type="Gene3D" id="3.40.50.300">
    <property type="entry name" value="P-loop containing nucleotide triphosphate hydrolases"/>
    <property type="match status" value="1"/>
</dbReference>
<proteinExistence type="predicted"/>
<dbReference type="AlphaFoldDB" id="W9Y7N3"/>
<accession>W9Y7N3</accession>
<protein>
    <recommendedName>
        <fullName evidence="2">Nephrocystin 3-like N-terminal domain-containing protein</fullName>
    </recommendedName>
</protein>
<dbReference type="OrthoDB" id="4142738at2759"/>
<keyword evidence="4" id="KW-1185">Reference proteome</keyword>
<evidence type="ECO:0000313" key="3">
    <source>
        <dbReference type="EMBL" id="EXJ85266.1"/>
    </source>
</evidence>
<comment type="caution">
    <text evidence="3">The sequence shown here is derived from an EMBL/GenBank/DDBJ whole genome shotgun (WGS) entry which is preliminary data.</text>
</comment>
<dbReference type="PANTHER" id="PTHR10039">
    <property type="entry name" value="AMELOGENIN"/>
    <property type="match status" value="1"/>
</dbReference>
<feature type="domain" description="Nephrocystin 3-like N-terminal" evidence="2">
    <location>
        <begin position="106"/>
        <end position="277"/>
    </location>
</feature>
<dbReference type="eggNOG" id="ENOG502SKJH">
    <property type="taxonomic scope" value="Eukaryota"/>
</dbReference>
<dbReference type="HOGENOM" id="CLU_004758_1_0_1"/>
<dbReference type="SUPFAM" id="SSF52540">
    <property type="entry name" value="P-loop containing nucleoside triphosphate hydrolases"/>
    <property type="match status" value="1"/>
</dbReference>
<reference evidence="3 4" key="1">
    <citation type="submission" date="2013-03" db="EMBL/GenBank/DDBJ databases">
        <title>The Genome Sequence of Capronia epimyces CBS 606.96.</title>
        <authorList>
            <consortium name="The Broad Institute Genomics Platform"/>
            <person name="Cuomo C."/>
            <person name="de Hoog S."/>
            <person name="Gorbushina A."/>
            <person name="Walker B."/>
            <person name="Young S.K."/>
            <person name="Zeng Q."/>
            <person name="Gargeya S."/>
            <person name="Fitzgerald M."/>
            <person name="Haas B."/>
            <person name="Abouelleil A."/>
            <person name="Allen A.W."/>
            <person name="Alvarado L."/>
            <person name="Arachchi H.M."/>
            <person name="Berlin A.M."/>
            <person name="Chapman S.B."/>
            <person name="Gainer-Dewar J."/>
            <person name="Goldberg J."/>
            <person name="Griggs A."/>
            <person name="Gujja S."/>
            <person name="Hansen M."/>
            <person name="Howarth C."/>
            <person name="Imamovic A."/>
            <person name="Ireland A."/>
            <person name="Larimer J."/>
            <person name="McCowan C."/>
            <person name="Murphy C."/>
            <person name="Pearson M."/>
            <person name="Poon T.W."/>
            <person name="Priest M."/>
            <person name="Roberts A."/>
            <person name="Saif S."/>
            <person name="Shea T."/>
            <person name="Sisk P."/>
            <person name="Sykes S."/>
            <person name="Wortman J."/>
            <person name="Nusbaum C."/>
            <person name="Birren B."/>
        </authorList>
    </citation>
    <scope>NUCLEOTIDE SEQUENCE [LARGE SCALE GENOMIC DNA]</scope>
    <source>
        <strain evidence="3 4">CBS 606.96</strain>
    </source>
</reference>
<evidence type="ECO:0000313" key="4">
    <source>
        <dbReference type="Proteomes" id="UP000019478"/>
    </source>
</evidence>
<dbReference type="InterPro" id="IPR056884">
    <property type="entry name" value="NPHP3-like_N"/>
</dbReference>
<organism evidence="3 4">
    <name type="scientific">Capronia epimyces CBS 606.96</name>
    <dbReference type="NCBI Taxonomy" id="1182542"/>
    <lineage>
        <taxon>Eukaryota</taxon>
        <taxon>Fungi</taxon>
        <taxon>Dikarya</taxon>
        <taxon>Ascomycota</taxon>
        <taxon>Pezizomycotina</taxon>
        <taxon>Eurotiomycetes</taxon>
        <taxon>Chaetothyriomycetidae</taxon>
        <taxon>Chaetothyriales</taxon>
        <taxon>Herpotrichiellaceae</taxon>
        <taxon>Capronia</taxon>
    </lineage>
</organism>
<sequence>MGDLFFKSFDVRFGEILERMRFHQKVVHDETQWAFLSDLQDKANIAEILKKAEQEEQRRLMAMTSELSQDIKSQSWQVFLQHVFRWLRADDNKSVLDRHLNTKEEDTAEWLFRQPKFTSWRDDDGPPDGKPSILWVRGNPGWGKSILAASTIQELLSRRDESQQMPTEAICYYFFSHENAAASSSTEAYRALLAQLFSEHKSLENISSAFSLALAKSGHSASHQELLDLLGLCLQILPPTTILLDGIDECTEPNALLRDLCNLRGGGPDLRLLLFSRPNVAYLHRRLGEPQTIQMSREVTDTDIAVYLHRGLQELQDDQLIPQGTNTEDLVEHLLQRAEGMFLWAKLMVTYLHSPALTLRSRQDAIFRTTPKGLHEMYCRIFSIITKSDEASQDLAMKSFMWIAHASSPLRAVELQGAFRDPCALSSELDLVPEIESAIQLTTAGLLEMRSDQTFHFIHQTAREFVLEAKATGSSGLNYVQSGEQAHASIAMHCLRYLMFAVPAQPLSITIGTFQSQSIDDTVPLLPYSCESWFHHMCAALSLVDDGDAAQSRADFLSVLRTFLATPLTLMVWLEAVYTCSMGTITIRALQERSRQLSDRFSHVLDLNLKAVLSDLQEFAQDLGSVTSAWDAALSTNPAEIWNDITAFTPSRFFHQTAALAVQGIKMDSPAEIRDEGELLWTVSKTSIDLTRLATVTVCPSREFCQLWRTGHVQSAERVEQLLHSCEGWNALYEIFDISGQPVRRSATTVPLCANEVSLRLRQSLRYDKIGIPVAISDSLTRIALLRTVVCIQPSEEDTTEADVCSCTLETQLLDRQSSNWDGSRMFNGLEYYYQVLFSPDEKFVIFHDYDLLHMSSNIGAYRLCCEDSVCQALLLNHMQMERHSYVAPVLHHYLQIALFVWKQHIFSWHFAQDTPQLTMLAAFPALGHPAACDVDFEIGFSECGNFYTVKHYSQAWPAIHPLPASPGVLNALGSGESTSPPTSARPVVRKRMAEEELAPSTDSKKVQLPFRMPPLRNDVVCLDHSEQSATSAIITHKNTPQMLELSVASTAGGTDNITSLELLSVPSHIDLRHTSSSVRWQSEQDEKIRIILTRRSPRYYCASDRKATEAALVIDRDARFTQRFQSLNRPHLQLPLCLPGLGPLDDGPIPDDLEP</sequence>
<dbReference type="Proteomes" id="UP000019478">
    <property type="component" value="Unassembled WGS sequence"/>
</dbReference>
<name>W9Y7N3_9EURO</name>
<dbReference type="RefSeq" id="XP_007734251.1">
    <property type="nucleotide sequence ID" value="XM_007736061.1"/>
</dbReference>
<dbReference type="PANTHER" id="PTHR10039:SF14">
    <property type="entry name" value="NACHT DOMAIN-CONTAINING PROTEIN"/>
    <property type="match status" value="1"/>
</dbReference>
<dbReference type="STRING" id="1182542.W9Y7N3"/>
<evidence type="ECO:0000259" key="2">
    <source>
        <dbReference type="Pfam" id="PF24883"/>
    </source>
</evidence>